<name>A0A1W1VS82_9DEIO</name>
<keyword evidence="2" id="KW-1185">Reference proteome</keyword>
<reference evidence="1 2" key="1">
    <citation type="submission" date="2017-04" db="EMBL/GenBank/DDBJ databases">
        <authorList>
            <person name="Afonso C.L."/>
            <person name="Miller P.J."/>
            <person name="Scott M.A."/>
            <person name="Spackman E."/>
            <person name="Goraichik I."/>
            <person name="Dimitrov K.M."/>
            <person name="Suarez D.L."/>
            <person name="Swayne D.E."/>
        </authorList>
    </citation>
    <scope>NUCLEOTIDE SEQUENCE [LARGE SCALE GENOMIC DNA]</scope>
    <source>
        <strain evidence="1 2">KR-140</strain>
    </source>
</reference>
<accession>A0A1W1VS82</accession>
<sequence length="435" mass="47968">MWAGRGCGRLAGMSPASPPRRETALHLLFLHPDGERVALHSVSVTTMTYYGEHVPNAAPAHLRARLLRRLHFRGLGEEGGVRRAESVWHLHTDELDRLEWRAAWDLTEVQRTWVEAARTPATPRRAPWMRAEWHTQALAWLDAELAAQGLVRRGGPVTLKHWQISLLWRVETDGGTRVYLKAVPDFFRREVAITPKLACALPSSAPPVLAADEARGLLLMGDAGEGQDAPDLPTLMQHLAWLQRESVALLPDLPLPDHGPEYVLSRLDALFSAAALLVGEEGGLSADEAAALRARRPKLEAALARLATSPLPRTLGHGDLHGGNVVARGESFTFLDWSDVSRTHPFLDADAAYFLPYDAAPAGGRKVVEEAHDAYLDAWADFAPLSELRALHADALRVAELYRALGYVDGIQPHVEDPAEWRGAHLPHLRKLLKD</sequence>
<evidence type="ECO:0000313" key="2">
    <source>
        <dbReference type="Proteomes" id="UP000192582"/>
    </source>
</evidence>
<dbReference type="SUPFAM" id="SSF56112">
    <property type="entry name" value="Protein kinase-like (PK-like)"/>
    <property type="match status" value="1"/>
</dbReference>
<dbReference type="Proteomes" id="UP000192582">
    <property type="component" value="Unassembled WGS sequence"/>
</dbReference>
<evidence type="ECO:0000313" key="1">
    <source>
        <dbReference type="EMBL" id="SMB96208.1"/>
    </source>
</evidence>
<dbReference type="EMBL" id="FWWU01000009">
    <property type="protein sequence ID" value="SMB96208.1"/>
    <property type="molecule type" value="Genomic_DNA"/>
</dbReference>
<dbReference type="InterPro" id="IPR011009">
    <property type="entry name" value="Kinase-like_dom_sf"/>
</dbReference>
<organism evidence="1 2">
    <name type="scientific">Deinococcus hopiensis KR-140</name>
    <dbReference type="NCBI Taxonomy" id="695939"/>
    <lineage>
        <taxon>Bacteria</taxon>
        <taxon>Thermotogati</taxon>
        <taxon>Deinococcota</taxon>
        <taxon>Deinococci</taxon>
        <taxon>Deinococcales</taxon>
        <taxon>Deinococcaceae</taxon>
        <taxon>Deinococcus</taxon>
    </lineage>
</organism>
<protein>
    <submittedName>
        <fullName evidence="1">Uncharacterized protein</fullName>
    </submittedName>
</protein>
<proteinExistence type="predicted"/>
<dbReference type="STRING" id="695939.SAMN00790413_03200"/>
<gene>
    <name evidence="1" type="ORF">SAMN00790413_03200</name>
</gene>
<dbReference type="AlphaFoldDB" id="A0A1W1VS82"/>
<dbReference type="Gene3D" id="3.90.1200.10">
    <property type="match status" value="1"/>
</dbReference>